<name>A0A2P5ETY9_TREOI</name>
<evidence type="ECO:0000313" key="2">
    <source>
        <dbReference type="EMBL" id="PON88986.1"/>
    </source>
</evidence>
<feature type="region of interest" description="Disordered" evidence="1">
    <location>
        <begin position="42"/>
        <end position="64"/>
    </location>
</feature>
<dbReference type="Proteomes" id="UP000237000">
    <property type="component" value="Unassembled WGS sequence"/>
</dbReference>
<comment type="caution">
    <text evidence="2">The sequence shown here is derived from an EMBL/GenBank/DDBJ whole genome shotgun (WGS) entry which is preliminary data.</text>
</comment>
<feature type="compositionally biased region" description="Acidic residues" evidence="1">
    <location>
        <begin position="274"/>
        <end position="284"/>
    </location>
</feature>
<accession>A0A2P5ETY9</accession>
<dbReference type="OrthoDB" id="10475997at2759"/>
<proteinExistence type="predicted"/>
<feature type="compositionally biased region" description="Basic and acidic residues" evidence="1">
    <location>
        <begin position="285"/>
        <end position="300"/>
    </location>
</feature>
<dbReference type="EMBL" id="JXTC01000099">
    <property type="protein sequence ID" value="PON88986.1"/>
    <property type="molecule type" value="Genomic_DNA"/>
</dbReference>
<feature type="region of interest" description="Disordered" evidence="1">
    <location>
        <begin position="110"/>
        <end position="144"/>
    </location>
</feature>
<keyword evidence="3" id="KW-1185">Reference proteome</keyword>
<feature type="compositionally biased region" description="Polar residues" evidence="1">
    <location>
        <begin position="110"/>
        <end position="127"/>
    </location>
</feature>
<evidence type="ECO:0000256" key="1">
    <source>
        <dbReference type="SAM" id="MobiDB-lite"/>
    </source>
</evidence>
<dbReference type="InParanoid" id="A0A2P5ETY9"/>
<dbReference type="AlphaFoldDB" id="A0A2P5ETY9"/>
<organism evidence="2 3">
    <name type="scientific">Trema orientale</name>
    <name type="common">Charcoal tree</name>
    <name type="synonym">Celtis orientalis</name>
    <dbReference type="NCBI Taxonomy" id="63057"/>
    <lineage>
        <taxon>Eukaryota</taxon>
        <taxon>Viridiplantae</taxon>
        <taxon>Streptophyta</taxon>
        <taxon>Embryophyta</taxon>
        <taxon>Tracheophyta</taxon>
        <taxon>Spermatophyta</taxon>
        <taxon>Magnoliopsida</taxon>
        <taxon>eudicotyledons</taxon>
        <taxon>Gunneridae</taxon>
        <taxon>Pentapetalae</taxon>
        <taxon>rosids</taxon>
        <taxon>fabids</taxon>
        <taxon>Rosales</taxon>
        <taxon>Cannabaceae</taxon>
        <taxon>Trema</taxon>
    </lineage>
</organism>
<reference evidence="3" key="1">
    <citation type="submission" date="2016-06" db="EMBL/GenBank/DDBJ databases">
        <title>Parallel loss of symbiosis genes in relatives of nitrogen-fixing non-legume Parasponia.</title>
        <authorList>
            <person name="Van Velzen R."/>
            <person name="Holmer R."/>
            <person name="Bu F."/>
            <person name="Rutten L."/>
            <person name="Van Zeijl A."/>
            <person name="Liu W."/>
            <person name="Santuari L."/>
            <person name="Cao Q."/>
            <person name="Sharma T."/>
            <person name="Shen D."/>
            <person name="Roswanjaya Y."/>
            <person name="Wardhani T."/>
            <person name="Kalhor M.S."/>
            <person name="Jansen J."/>
            <person name="Van den Hoogen J."/>
            <person name="Gungor B."/>
            <person name="Hartog M."/>
            <person name="Hontelez J."/>
            <person name="Verver J."/>
            <person name="Yang W.-C."/>
            <person name="Schijlen E."/>
            <person name="Repin R."/>
            <person name="Schilthuizen M."/>
            <person name="Schranz E."/>
            <person name="Heidstra R."/>
            <person name="Miyata K."/>
            <person name="Fedorova E."/>
            <person name="Kohlen W."/>
            <person name="Bisseling T."/>
            <person name="Smit S."/>
            <person name="Geurts R."/>
        </authorList>
    </citation>
    <scope>NUCLEOTIDE SEQUENCE [LARGE SCALE GENOMIC DNA]</scope>
    <source>
        <strain evidence="3">cv. RG33-2</strain>
    </source>
</reference>
<feature type="region of interest" description="Disordered" evidence="1">
    <location>
        <begin position="225"/>
        <end position="261"/>
    </location>
</feature>
<protein>
    <submittedName>
        <fullName evidence="2">Uncharacterized protein</fullName>
    </submittedName>
</protein>
<gene>
    <name evidence="2" type="ORF">TorRG33x02_152150</name>
</gene>
<sequence>MVVIGNTQERQSIPEQIDGCHSILNHRPREGDQEPIFHHTSHVHGQRGSLPNKQKHGEIQRESAERIRPENGEIQMETGRIPQQGVLHDHPRNAQEREATRRDVVKRSNGVQANTLGIKQNLNQNQPGGLKSHGQELQHNPPGIEFGLAVSRDRHPDRDRDHVEHGLGLESVLLEENPNGVDGDGHEGLEHLNKRHREVNVSGIGEPEREGVEKTDRDDGLEVELAGHGNGLDELEDPDEEVGYGGAEGHVDHGEGDGEWPIVHLTVEDVLVVDDDGEAEEDPDRDIGVGEEDLLHHALR</sequence>
<evidence type="ECO:0000313" key="3">
    <source>
        <dbReference type="Proteomes" id="UP000237000"/>
    </source>
</evidence>
<feature type="region of interest" description="Disordered" evidence="1">
    <location>
        <begin position="274"/>
        <end position="300"/>
    </location>
</feature>
<feature type="compositionally biased region" description="Basic and acidic residues" evidence="1">
    <location>
        <begin position="55"/>
        <end position="64"/>
    </location>
</feature>
<feature type="compositionally biased region" description="Acidic residues" evidence="1">
    <location>
        <begin position="233"/>
        <end position="242"/>
    </location>
</feature>